<dbReference type="Gene3D" id="3.30.470.160">
    <property type="entry name" value="Inositol polyphosphate kinase"/>
    <property type="match status" value="1"/>
</dbReference>
<evidence type="ECO:0000256" key="3">
    <source>
        <dbReference type="ARBA" id="ARBA00022777"/>
    </source>
</evidence>
<keyword evidence="7" id="KW-1185">Reference proteome</keyword>
<comment type="similarity">
    <text evidence="1 4">Belongs to the inositol phosphokinase (IPK) family.</text>
</comment>
<dbReference type="EC" id="2.7.-.-" evidence="4"/>
<gene>
    <name evidence="6" type="ORF">HGRIS_013831</name>
</gene>
<dbReference type="SUPFAM" id="SSF56104">
    <property type="entry name" value="SAICAR synthase-like"/>
    <property type="match status" value="1"/>
</dbReference>
<dbReference type="Proteomes" id="UP001556367">
    <property type="component" value="Unassembled WGS sequence"/>
</dbReference>
<protein>
    <recommendedName>
        <fullName evidence="4">Kinase</fullName>
        <ecNumber evidence="4">2.7.-.-</ecNumber>
    </recommendedName>
</protein>
<accession>A0ABR3IWU0</accession>
<organism evidence="6 7">
    <name type="scientific">Hohenbuehelia grisea</name>
    <dbReference type="NCBI Taxonomy" id="104357"/>
    <lineage>
        <taxon>Eukaryota</taxon>
        <taxon>Fungi</taxon>
        <taxon>Dikarya</taxon>
        <taxon>Basidiomycota</taxon>
        <taxon>Agaricomycotina</taxon>
        <taxon>Agaricomycetes</taxon>
        <taxon>Agaricomycetidae</taxon>
        <taxon>Agaricales</taxon>
        <taxon>Pleurotineae</taxon>
        <taxon>Pleurotaceae</taxon>
        <taxon>Hohenbuehelia</taxon>
    </lineage>
</organism>
<evidence type="ECO:0000313" key="7">
    <source>
        <dbReference type="Proteomes" id="UP001556367"/>
    </source>
</evidence>
<dbReference type="EMBL" id="JASNQZ010000015">
    <property type="protein sequence ID" value="KAL0947753.1"/>
    <property type="molecule type" value="Genomic_DNA"/>
</dbReference>
<feature type="compositionally biased region" description="Low complexity" evidence="5">
    <location>
        <begin position="193"/>
        <end position="205"/>
    </location>
</feature>
<sequence>MSSEAPHVTSSIPLTTQVGGHAGVQTSEDGSLLIKPALPLELQFYQITTSNTAFEPLRLFLPKFYGTLKLEGKVEESTSTGTGGVIISPVQQGGESKESLVLENLSHPFSKPNIIDIKLGTVLYDESASPDKVERMLKTARETTSLETGVRLTGFQVYDNTTGKAVNTPKSYGKSIKPADLPDGIARFFPVASSTSTSASQPSETETADSTAPGSSGLPRQTLLPMLRYIREDVAELKDALAQIELRMVGGSVLIVYEADWERAVEGLKAIEEGVDEEDGDDDDDDESDTAKKPSPPYVVKLIDFAHTRLVPGQGPDEGILLGLKTVLRLIDGRIEQLDALSE</sequence>
<evidence type="ECO:0000256" key="4">
    <source>
        <dbReference type="RuleBase" id="RU363090"/>
    </source>
</evidence>
<keyword evidence="2 4" id="KW-0808">Transferase</keyword>
<evidence type="ECO:0000256" key="5">
    <source>
        <dbReference type="SAM" id="MobiDB-lite"/>
    </source>
</evidence>
<name>A0ABR3IWU0_9AGAR</name>
<keyword evidence="3 4" id="KW-0418">Kinase</keyword>
<dbReference type="PANTHER" id="PTHR12400:SF108">
    <property type="entry name" value="KINASE"/>
    <property type="match status" value="1"/>
</dbReference>
<reference evidence="7" key="1">
    <citation type="submission" date="2024-06" db="EMBL/GenBank/DDBJ databases">
        <title>Multi-omics analyses provide insights into the biosynthesis of the anticancer antibiotic pleurotin in Hohenbuehelia grisea.</title>
        <authorList>
            <person name="Weaver J.A."/>
            <person name="Alberti F."/>
        </authorList>
    </citation>
    <scope>NUCLEOTIDE SEQUENCE [LARGE SCALE GENOMIC DNA]</scope>
    <source>
        <strain evidence="7">T-177</strain>
    </source>
</reference>
<feature type="region of interest" description="Disordered" evidence="5">
    <location>
        <begin position="271"/>
        <end position="296"/>
    </location>
</feature>
<dbReference type="InterPro" id="IPR005522">
    <property type="entry name" value="IPK"/>
</dbReference>
<proteinExistence type="inferred from homology"/>
<dbReference type="Pfam" id="PF03770">
    <property type="entry name" value="IPK"/>
    <property type="match status" value="2"/>
</dbReference>
<evidence type="ECO:0000256" key="2">
    <source>
        <dbReference type="ARBA" id="ARBA00022679"/>
    </source>
</evidence>
<dbReference type="InterPro" id="IPR038286">
    <property type="entry name" value="IPK_sf"/>
</dbReference>
<evidence type="ECO:0000256" key="1">
    <source>
        <dbReference type="ARBA" id="ARBA00007374"/>
    </source>
</evidence>
<dbReference type="PANTHER" id="PTHR12400">
    <property type="entry name" value="INOSITOL POLYPHOSPHATE KINASE"/>
    <property type="match status" value="1"/>
</dbReference>
<comment type="caution">
    <text evidence="6">The sequence shown here is derived from an EMBL/GenBank/DDBJ whole genome shotgun (WGS) entry which is preliminary data.</text>
</comment>
<feature type="region of interest" description="Disordered" evidence="5">
    <location>
        <begin position="1"/>
        <end position="25"/>
    </location>
</feature>
<evidence type="ECO:0000313" key="6">
    <source>
        <dbReference type="EMBL" id="KAL0947753.1"/>
    </source>
</evidence>
<feature type="compositionally biased region" description="Acidic residues" evidence="5">
    <location>
        <begin position="273"/>
        <end position="288"/>
    </location>
</feature>
<feature type="region of interest" description="Disordered" evidence="5">
    <location>
        <begin position="193"/>
        <end position="219"/>
    </location>
</feature>